<comment type="subcellular location">
    <subcellularLocation>
        <location evidence="6">Cell membrane</location>
        <topology evidence="6">Multi-pass membrane protein</topology>
    </subcellularLocation>
    <subcellularLocation>
        <location evidence="1">Membrane</location>
        <topology evidence="1">Multi-pass membrane protein</topology>
    </subcellularLocation>
</comment>
<keyword evidence="10" id="KW-1185">Reference proteome</keyword>
<feature type="transmembrane region" description="Helical" evidence="6">
    <location>
        <begin position="140"/>
        <end position="159"/>
    </location>
</feature>
<evidence type="ECO:0000256" key="3">
    <source>
        <dbReference type="ARBA" id="ARBA00022989"/>
    </source>
</evidence>
<dbReference type="GO" id="GO:0140359">
    <property type="term" value="F:ABC-type transporter activity"/>
    <property type="evidence" value="ECO:0007669"/>
    <property type="project" value="InterPro"/>
</dbReference>
<feature type="region of interest" description="Disordered" evidence="7">
    <location>
        <begin position="1"/>
        <end position="22"/>
    </location>
</feature>
<gene>
    <name evidence="9" type="primary">drrB_10</name>
    <name evidence="9" type="ORF">NCTC1934_03169</name>
</gene>
<feature type="domain" description="ABC transmembrane type-2" evidence="8">
    <location>
        <begin position="53"/>
        <end position="280"/>
    </location>
</feature>
<evidence type="ECO:0000256" key="6">
    <source>
        <dbReference type="RuleBase" id="RU361157"/>
    </source>
</evidence>
<keyword evidence="6" id="KW-0813">Transport</keyword>
<feature type="transmembrane region" description="Helical" evidence="6">
    <location>
        <begin position="92"/>
        <end position="111"/>
    </location>
</feature>
<dbReference type="PIRSF" id="PIRSF006648">
    <property type="entry name" value="DrrB"/>
    <property type="match status" value="1"/>
</dbReference>
<dbReference type="EMBL" id="UGRY01000002">
    <property type="protein sequence ID" value="SUA77763.1"/>
    <property type="molecule type" value="Genomic_DNA"/>
</dbReference>
<name>A0A378YLW3_9NOCA</name>
<evidence type="ECO:0000256" key="2">
    <source>
        <dbReference type="ARBA" id="ARBA00022692"/>
    </source>
</evidence>
<keyword evidence="5" id="KW-0046">Antibiotic resistance</keyword>
<keyword evidence="4 6" id="KW-0472">Membrane</keyword>
<dbReference type="PANTHER" id="PTHR43027:SF1">
    <property type="entry name" value="DOXORUBICIN RESISTANCE ABC TRANSPORTER PERMEASE PROTEIN DRRC-RELATED"/>
    <property type="match status" value="1"/>
</dbReference>
<dbReference type="Proteomes" id="UP000255467">
    <property type="component" value="Unassembled WGS sequence"/>
</dbReference>
<dbReference type="AlphaFoldDB" id="A0A378YLW3"/>
<dbReference type="InterPro" id="IPR000412">
    <property type="entry name" value="ABC_2_transport"/>
</dbReference>
<dbReference type="InterPro" id="IPR013525">
    <property type="entry name" value="ABC2_TM"/>
</dbReference>
<dbReference type="GO" id="GO:0046677">
    <property type="term" value="P:response to antibiotic"/>
    <property type="evidence" value="ECO:0007669"/>
    <property type="project" value="UniProtKB-KW"/>
</dbReference>
<sequence length="285" mass="29891">MNQEAMTATESAPTAQESDDMTATWPSRQAVPLLRQSLVHAGALLRSWSRDPGIVVQSLVFPAFMLLMFQLVLGKTVTAMGGGDSVYGNTGLVALVGALFGTLATAISLIAERDSGLLARTWTLPVPRAGFIAGRLLAEALRTGIATVVLFAVAVPLGFRFEHGIAAAVGAVLVPMVFAVGIAVPVIAMATVASGRQAVQQLGGLFLLLLFFNGGFAPVSEYPGWLQPVVRHQPMTPAVDAVRGLTESGAVAKPLVLTVVWTIGLIVVFGPLAARGYRHAAEQRR</sequence>
<keyword evidence="3 6" id="KW-1133">Transmembrane helix</keyword>
<protein>
    <recommendedName>
        <fullName evidence="6">Transport permease protein</fullName>
    </recommendedName>
</protein>
<evidence type="ECO:0000259" key="8">
    <source>
        <dbReference type="PROSITE" id="PS51012"/>
    </source>
</evidence>
<dbReference type="Pfam" id="PF01061">
    <property type="entry name" value="ABC2_membrane"/>
    <property type="match status" value="1"/>
</dbReference>
<feature type="transmembrane region" description="Helical" evidence="6">
    <location>
        <begin position="255"/>
        <end position="274"/>
    </location>
</feature>
<dbReference type="GO" id="GO:0043190">
    <property type="term" value="C:ATP-binding cassette (ABC) transporter complex"/>
    <property type="evidence" value="ECO:0007669"/>
    <property type="project" value="InterPro"/>
</dbReference>
<keyword evidence="2 6" id="KW-0812">Transmembrane</keyword>
<dbReference type="PANTHER" id="PTHR43027">
    <property type="entry name" value="DOXORUBICIN RESISTANCE ABC TRANSPORTER PERMEASE PROTEIN DRRC-RELATED"/>
    <property type="match status" value="1"/>
</dbReference>
<organism evidence="9 10">
    <name type="scientific">Nocardia otitidiscaviarum</name>
    <dbReference type="NCBI Taxonomy" id="1823"/>
    <lineage>
        <taxon>Bacteria</taxon>
        <taxon>Bacillati</taxon>
        <taxon>Actinomycetota</taxon>
        <taxon>Actinomycetes</taxon>
        <taxon>Mycobacteriales</taxon>
        <taxon>Nocardiaceae</taxon>
        <taxon>Nocardia</taxon>
    </lineage>
</organism>
<evidence type="ECO:0000313" key="10">
    <source>
        <dbReference type="Proteomes" id="UP000255467"/>
    </source>
</evidence>
<feature type="transmembrane region" description="Helical" evidence="6">
    <location>
        <begin position="165"/>
        <end position="190"/>
    </location>
</feature>
<comment type="similarity">
    <text evidence="6">Belongs to the ABC-2 integral membrane protein family.</text>
</comment>
<proteinExistence type="inferred from homology"/>
<accession>A0A378YLW3</accession>
<keyword evidence="6" id="KW-1003">Cell membrane</keyword>
<evidence type="ECO:0000256" key="7">
    <source>
        <dbReference type="SAM" id="MobiDB-lite"/>
    </source>
</evidence>
<evidence type="ECO:0000256" key="1">
    <source>
        <dbReference type="ARBA" id="ARBA00004141"/>
    </source>
</evidence>
<reference evidence="9 10" key="1">
    <citation type="submission" date="2018-06" db="EMBL/GenBank/DDBJ databases">
        <authorList>
            <consortium name="Pathogen Informatics"/>
            <person name="Doyle S."/>
        </authorList>
    </citation>
    <scope>NUCLEOTIDE SEQUENCE [LARGE SCALE GENOMIC DNA]</scope>
    <source>
        <strain evidence="9 10">NCTC1934</strain>
    </source>
</reference>
<feature type="compositionally biased region" description="Polar residues" evidence="7">
    <location>
        <begin position="1"/>
        <end position="16"/>
    </location>
</feature>
<feature type="transmembrane region" description="Helical" evidence="6">
    <location>
        <begin position="202"/>
        <end position="219"/>
    </location>
</feature>
<dbReference type="InterPro" id="IPR052902">
    <property type="entry name" value="ABC-2_transporter"/>
</dbReference>
<dbReference type="PROSITE" id="PS51012">
    <property type="entry name" value="ABC_TM2"/>
    <property type="match status" value="1"/>
</dbReference>
<evidence type="ECO:0000256" key="5">
    <source>
        <dbReference type="ARBA" id="ARBA00023251"/>
    </source>
</evidence>
<dbReference type="InterPro" id="IPR047817">
    <property type="entry name" value="ABC2_TM_bact-type"/>
</dbReference>
<evidence type="ECO:0000256" key="4">
    <source>
        <dbReference type="ARBA" id="ARBA00023136"/>
    </source>
</evidence>
<dbReference type="STRING" id="1406858.GCA_000710895_04976"/>
<evidence type="ECO:0000313" key="9">
    <source>
        <dbReference type="EMBL" id="SUA77763.1"/>
    </source>
</evidence>
<feature type="transmembrane region" description="Helical" evidence="6">
    <location>
        <begin position="54"/>
        <end position="72"/>
    </location>
</feature>